<protein>
    <submittedName>
        <fullName evidence="1">Uncharacterized protein</fullName>
    </submittedName>
</protein>
<dbReference type="EMBL" id="JAHPYS010000015">
    <property type="protein sequence ID" value="MBU9138805.1"/>
    <property type="molecule type" value="Genomic_DNA"/>
</dbReference>
<evidence type="ECO:0000313" key="1">
    <source>
        <dbReference type="EMBL" id="ALK84430.1"/>
    </source>
</evidence>
<evidence type="ECO:0000313" key="2">
    <source>
        <dbReference type="EMBL" id="MBU9138805.1"/>
    </source>
</evidence>
<dbReference type="RefSeq" id="WP_057098982.1">
    <property type="nucleotide sequence ID" value="NZ_JAHPYS010000015.1"/>
</dbReference>
<dbReference type="AlphaFoldDB" id="A0A0P0LG94"/>
<dbReference type="PATRIC" id="fig|821.40.peg.2185"/>
<evidence type="ECO:0000313" key="3">
    <source>
        <dbReference type="Proteomes" id="UP000061587"/>
    </source>
</evidence>
<reference evidence="1 3" key="2">
    <citation type="journal article" date="2016" name="Genome Biol. Evol.">
        <title>Extensive mobilome-driven genome diversification in mouse gut-associated Bacteroides vulgatus mpk.</title>
        <authorList>
            <person name="Lange A."/>
            <person name="Beier S."/>
            <person name="Steimle A."/>
            <person name="Autenrieth I.B."/>
            <person name="Huson D.H."/>
            <person name="Frick J.S."/>
        </authorList>
    </citation>
    <scope>NUCLEOTIDE SEQUENCE [LARGE SCALE GENOMIC DNA]</scope>
    <source>
        <strain evidence="3">mpk</strain>
        <strain evidence="1">Mpk</strain>
    </source>
</reference>
<reference evidence="3" key="1">
    <citation type="submission" date="2015-10" db="EMBL/GenBank/DDBJ databases">
        <title>Extensive mobilome-driven genome diversification in gut-associated Bacteroides vulgatus mpk.</title>
        <authorList>
            <person name="Beier S."/>
            <person name="Lange A."/>
            <person name="Huson D.H."/>
            <person name="Frick J.-S."/>
            <person name="Autenrieth I.B."/>
        </authorList>
    </citation>
    <scope>NUCLEOTIDE SEQUENCE [LARGE SCALE GENOMIC DNA]</scope>
    <source>
        <strain evidence="3">mpk</strain>
    </source>
</reference>
<dbReference type="Proteomes" id="UP000061587">
    <property type="component" value="Chromosome"/>
</dbReference>
<gene>
    <name evidence="1" type="ORF">BvMPK_1828</name>
    <name evidence="2" type="ORF">KTG10_08590</name>
</gene>
<reference evidence="2" key="3">
    <citation type="submission" date="2021-06" db="EMBL/GenBank/DDBJ databases">
        <title>Collection of gut derived symbiotic bacterial strains cultured from healthy donors.</title>
        <authorList>
            <person name="Lin H."/>
            <person name="Littmann E."/>
            <person name="Pamer E.G."/>
        </authorList>
    </citation>
    <scope>NUCLEOTIDE SEQUENCE</scope>
    <source>
        <strain evidence="2">MSK.6.33</strain>
    </source>
</reference>
<dbReference type="EMBL" id="CP013020">
    <property type="protein sequence ID" value="ALK84430.1"/>
    <property type="molecule type" value="Genomic_DNA"/>
</dbReference>
<dbReference type="Proteomes" id="UP000736888">
    <property type="component" value="Unassembled WGS sequence"/>
</dbReference>
<name>A0A0P0LG94_PHOVU</name>
<organism evidence="1 3">
    <name type="scientific">Phocaeicola vulgatus</name>
    <name type="common">Bacteroides vulgatus</name>
    <dbReference type="NCBI Taxonomy" id="821"/>
    <lineage>
        <taxon>Bacteria</taxon>
        <taxon>Pseudomonadati</taxon>
        <taxon>Bacteroidota</taxon>
        <taxon>Bacteroidia</taxon>
        <taxon>Bacteroidales</taxon>
        <taxon>Bacteroidaceae</taxon>
        <taxon>Phocaeicola</taxon>
    </lineage>
</organism>
<accession>A0A0P0LG94</accession>
<proteinExistence type="predicted"/>
<sequence>MQIIVDDHTEIKYYRQCLEQINNKYSQNIVVDKCTVIDICDLCIETLVQDFIIFLDRYQNPQDLFQFILLYSNLATEKQRSENTFILMQMCRYVFMLIPKLKLSSQATPIIDINKFDLSDIFFITKMIDIFAQQRAVQIMNEKCIFQLERSEYSFALTYVDNPLVKAHTLLNQTNQKKSLFRKHCFTSNLLSDFRDELYNAFGDITDKLFDIVCNTQLVDICLNDISFSEFKEIIEGYIPEKLQILRIINISQLFIEHFNNSFLQGLLFSSKNSDIVTAIKKPYNKDLRTRYRPILEFNIDGEKEYFIAPYMFQEAMEEICGNLLPFKELPSEWRSNQLIKNFTKKLFQEHDKWLEDLAAKIFERDKYPFLRNKKSINNISLEKSIAYIGSTRFPNSRVGEIDFIVINKSTQIIYVIDAKHIKTKYHLQSFAADNSKFVEENGYNDKLSFKVDWIQKHLYDVSKEFECDYSNYSVQGAFVTETFVYYSISSQFPIIPIDWLNKYLKTNDKLCFLRQ</sequence>